<dbReference type="GO" id="GO:0016989">
    <property type="term" value="F:sigma factor antagonist activity"/>
    <property type="evidence" value="ECO:0007669"/>
    <property type="project" value="TreeGrafter"/>
</dbReference>
<comment type="caution">
    <text evidence="5">The sequence shown here is derived from an EMBL/GenBank/DDBJ whole genome shotgun (WGS) entry which is preliminary data.</text>
</comment>
<evidence type="ECO:0000313" key="5">
    <source>
        <dbReference type="EMBL" id="TKC62082.1"/>
    </source>
</evidence>
<dbReference type="OrthoDB" id="1099963at2"/>
<protein>
    <submittedName>
        <fullName evidence="5">FecR family protein</fullName>
    </submittedName>
</protein>
<keyword evidence="1" id="KW-1133">Transmembrane helix</keyword>
<dbReference type="Proteomes" id="UP000291117">
    <property type="component" value="Unassembled WGS sequence"/>
</dbReference>
<evidence type="ECO:0000259" key="2">
    <source>
        <dbReference type="Pfam" id="PF04773"/>
    </source>
</evidence>
<dbReference type="Pfam" id="PF04773">
    <property type="entry name" value="FecR"/>
    <property type="match status" value="1"/>
</dbReference>
<keyword evidence="6" id="KW-1185">Reference proteome</keyword>
<dbReference type="PANTHER" id="PTHR30273:SF2">
    <property type="entry name" value="PROTEIN FECR"/>
    <property type="match status" value="1"/>
</dbReference>
<reference evidence="4 6" key="1">
    <citation type="submission" date="2019-02" db="EMBL/GenBank/DDBJ databases">
        <title>Pedobacter sp. RP-3-8 sp. nov., isolated from Arctic soil.</title>
        <authorList>
            <person name="Dahal R.H."/>
        </authorList>
    </citation>
    <scope>NUCLEOTIDE SEQUENCE [LARGE SCALE GENOMIC DNA]</scope>
    <source>
        <strain evidence="4 6">RP-3-8</strain>
    </source>
</reference>
<keyword evidence="1" id="KW-0812">Transmembrane</keyword>
<evidence type="ECO:0000256" key="1">
    <source>
        <dbReference type="SAM" id="Phobius"/>
    </source>
</evidence>
<accession>A0A4V2MJ67</accession>
<feature type="transmembrane region" description="Helical" evidence="1">
    <location>
        <begin position="68"/>
        <end position="90"/>
    </location>
</feature>
<dbReference type="EMBL" id="SJSM01000012">
    <property type="protein sequence ID" value="TCC93116.1"/>
    <property type="molecule type" value="Genomic_DNA"/>
</dbReference>
<feature type="domain" description="Protein FecR C-terminal" evidence="3">
    <location>
        <begin position="295"/>
        <end position="364"/>
    </location>
</feature>
<proteinExistence type="predicted"/>
<dbReference type="Proteomes" id="UP000309594">
    <property type="component" value="Unassembled WGS sequence"/>
</dbReference>
<dbReference type="AlphaFoldDB" id="A0A4U1GKK7"/>
<organism evidence="5 7">
    <name type="scientific">Pedobacter hiemivivus</name>
    <dbReference type="NCBI Taxonomy" id="2530454"/>
    <lineage>
        <taxon>Bacteria</taxon>
        <taxon>Pseudomonadati</taxon>
        <taxon>Bacteroidota</taxon>
        <taxon>Sphingobacteriia</taxon>
        <taxon>Sphingobacteriales</taxon>
        <taxon>Sphingobacteriaceae</taxon>
        <taxon>Pedobacter</taxon>
    </lineage>
</organism>
<feature type="domain" description="FecR protein" evidence="2">
    <location>
        <begin position="163"/>
        <end position="259"/>
    </location>
</feature>
<evidence type="ECO:0000313" key="6">
    <source>
        <dbReference type="Proteomes" id="UP000291117"/>
    </source>
</evidence>
<dbReference type="EMBL" id="SWDX01000003">
    <property type="protein sequence ID" value="TKC62082.1"/>
    <property type="molecule type" value="Genomic_DNA"/>
</dbReference>
<evidence type="ECO:0000313" key="7">
    <source>
        <dbReference type="Proteomes" id="UP000309594"/>
    </source>
</evidence>
<evidence type="ECO:0000259" key="3">
    <source>
        <dbReference type="Pfam" id="PF16344"/>
    </source>
</evidence>
<dbReference type="InterPro" id="IPR006860">
    <property type="entry name" value="FecR"/>
</dbReference>
<keyword evidence="1" id="KW-0472">Membrane</keyword>
<reference evidence="5 7" key="2">
    <citation type="submission" date="2019-04" db="EMBL/GenBank/DDBJ databases">
        <title>Pedobacter sp. RP-1-16 sp. nov., isolated from Arctic soil.</title>
        <authorList>
            <person name="Dahal R.H."/>
            <person name="Kim D.-U."/>
        </authorList>
    </citation>
    <scope>NUCLEOTIDE SEQUENCE [LARGE SCALE GENOMIC DNA]</scope>
    <source>
        <strain evidence="5 7">RP-1-16</strain>
    </source>
</reference>
<dbReference type="InterPro" id="IPR012373">
    <property type="entry name" value="Ferrdict_sens_TM"/>
</dbReference>
<accession>A0A4U1GKK7</accession>
<gene>
    <name evidence="4" type="ORF">EZ444_17805</name>
    <name evidence="5" type="ORF">FBD94_07555</name>
</gene>
<dbReference type="PIRSF" id="PIRSF018266">
    <property type="entry name" value="FecR"/>
    <property type="match status" value="1"/>
</dbReference>
<dbReference type="PANTHER" id="PTHR30273">
    <property type="entry name" value="PERIPLASMIC SIGNAL SENSOR AND SIGMA FACTOR ACTIVATOR FECR-RELATED"/>
    <property type="match status" value="1"/>
</dbReference>
<evidence type="ECO:0000313" key="4">
    <source>
        <dbReference type="EMBL" id="TCC93116.1"/>
    </source>
</evidence>
<name>A0A4U1GKK7_9SPHI</name>
<dbReference type="Gene3D" id="2.60.120.1440">
    <property type="match status" value="1"/>
</dbReference>
<sequence>MKEKDITALLLKFEKEECTPEEIAALETWYIQYGIDSRFELAPNQVQDATDRIWARLEAPLIPRRPVLWLRIAVAASIVLALSVGLFFYFDQHTRSTAVAGNDIVAGSSKAILTLSDGTKVSLNTAVKGQIADQSGVMISKEADGQLVYSRDGAEAAEPVYNTVETPKGGEYEVTLPDGSHVWLNAATRLKFPASFKNLKERRVEIDGEGYFEVAKNKDVPFKVISKGQEVEVTGTHFNVNSYTDEPVTKTTLLEGRVQVNGRVLAPGQQSVLNAGTLSIVTVDGDAETAWKNGEFVFSGDDMQSVMRKIARWYDVEVIYPEKLNNAGHFDGEFSRKKKLSDILKMLESTGNLKFKIEGRRVTLIR</sequence>
<dbReference type="InterPro" id="IPR032508">
    <property type="entry name" value="FecR_C"/>
</dbReference>
<dbReference type="RefSeq" id="WP_131610490.1">
    <property type="nucleotide sequence ID" value="NZ_SJSM01000012.1"/>
</dbReference>
<dbReference type="Gene3D" id="3.55.50.30">
    <property type="match status" value="1"/>
</dbReference>
<dbReference type="Pfam" id="PF16344">
    <property type="entry name" value="FecR_C"/>
    <property type="match status" value="1"/>
</dbReference>